<feature type="domain" description="Carboxylesterase type B" evidence="6">
    <location>
        <begin position="141"/>
        <end position="586"/>
    </location>
</feature>
<dbReference type="PROSITE" id="PS00941">
    <property type="entry name" value="CARBOXYLESTERASE_B_2"/>
    <property type="match status" value="1"/>
</dbReference>
<dbReference type="InterPro" id="IPR019819">
    <property type="entry name" value="Carboxylesterase_B_CS"/>
</dbReference>
<dbReference type="Gene3D" id="3.40.50.1820">
    <property type="entry name" value="alpha/beta hydrolase"/>
    <property type="match status" value="1"/>
</dbReference>
<evidence type="ECO:0000256" key="5">
    <source>
        <dbReference type="RuleBase" id="RU361235"/>
    </source>
</evidence>
<keyword evidence="3 5" id="KW-0378">Hydrolase</keyword>
<dbReference type="PANTHER" id="PTHR43142:SF1">
    <property type="entry name" value="CARBOXYLIC ESTER HYDROLASE"/>
    <property type="match status" value="1"/>
</dbReference>
<reference evidence="7" key="1">
    <citation type="submission" date="2020-11" db="EMBL/GenBank/DDBJ databases">
        <authorList>
            <person name="Tran Van P."/>
        </authorList>
    </citation>
    <scope>NUCLEOTIDE SEQUENCE</scope>
</reference>
<protein>
    <recommendedName>
        <fullName evidence="5">Carboxylic ester hydrolase</fullName>
        <ecNumber evidence="5">3.1.1.-</ecNumber>
    </recommendedName>
</protein>
<evidence type="ECO:0000259" key="6">
    <source>
        <dbReference type="Pfam" id="PF00135"/>
    </source>
</evidence>
<evidence type="ECO:0000313" key="7">
    <source>
        <dbReference type="EMBL" id="CAD7457000.1"/>
    </source>
</evidence>
<keyword evidence="2" id="KW-0719">Serine esterase</keyword>
<keyword evidence="4" id="KW-0325">Glycoprotein</keyword>
<dbReference type="PROSITE" id="PS00122">
    <property type="entry name" value="CARBOXYLESTERASE_B_1"/>
    <property type="match status" value="1"/>
</dbReference>
<dbReference type="EC" id="3.1.1.-" evidence="5"/>
<dbReference type="EMBL" id="OE001525">
    <property type="protein sequence ID" value="CAD7457000.1"/>
    <property type="molecule type" value="Genomic_DNA"/>
</dbReference>
<dbReference type="InterPro" id="IPR019826">
    <property type="entry name" value="Carboxylesterase_B_AS"/>
</dbReference>
<dbReference type="AlphaFoldDB" id="A0A7R9IEQ5"/>
<evidence type="ECO:0000256" key="1">
    <source>
        <dbReference type="ARBA" id="ARBA00005964"/>
    </source>
</evidence>
<dbReference type="Pfam" id="PF00135">
    <property type="entry name" value="COesterase"/>
    <property type="match status" value="1"/>
</dbReference>
<evidence type="ECO:0000256" key="2">
    <source>
        <dbReference type="ARBA" id="ARBA00022487"/>
    </source>
</evidence>
<dbReference type="PANTHER" id="PTHR43142">
    <property type="entry name" value="CARBOXYLIC ESTER HYDROLASE"/>
    <property type="match status" value="1"/>
</dbReference>
<gene>
    <name evidence="7" type="ORF">TTEB3V08_LOCUS5011</name>
</gene>
<dbReference type="InterPro" id="IPR002018">
    <property type="entry name" value="CarbesteraseB"/>
</dbReference>
<organism evidence="7">
    <name type="scientific">Timema tahoe</name>
    <dbReference type="NCBI Taxonomy" id="61484"/>
    <lineage>
        <taxon>Eukaryota</taxon>
        <taxon>Metazoa</taxon>
        <taxon>Ecdysozoa</taxon>
        <taxon>Arthropoda</taxon>
        <taxon>Hexapoda</taxon>
        <taxon>Insecta</taxon>
        <taxon>Pterygota</taxon>
        <taxon>Neoptera</taxon>
        <taxon>Polyneoptera</taxon>
        <taxon>Phasmatodea</taxon>
        <taxon>Timematodea</taxon>
        <taxon>Timematoidea</taxon>
        <taxon>Timematidae</taxon>
        <taxon>Timema</taxon>
    </lineage>
</organism>
<dbReference type="GO" id="GO:0052689">
    <property type="term" value="F:carboxylic ester hydrolase activity"/>
    <property type="evidence" value="ECO:0007669"/>
    <property type="project" value="UniProtKB-KW"/>
</dbReference>
<evidence type="ECO:0000256" key="4">
    <source>
        <dbReference type="ARBA" id="ARBA00023180"/>
    </source>
</evidence>
<dbReference type="InterPro" id="IPR029058">
    <property type="entry name" value="AB_hydrolase_fold"/>
</dbReference>
<evidence type="ECO:0000256" key="3">
    <source>
        <dbReference type="ARBA" id="ARBA00022801"/>
    </source>
</evidence>
<dbReference type="SUPFAM" id="SSF53474">
    <property type="entry name" value="alpha/beta-Hydrolases"/>
    <property type="match status" value="1"/>
</dbReference>
<accession>A0A7R9IEQ5</accession>
<name>A0A7R9IEQ5_9NEOP</name>
<comment type="similarity">
    <text evidence="1 5">Belongs to the type-B carboxylesterase/lipase family.</text>
</comment>
<proteinExistence type="inferred from homology"/>
<sequence length="656" mass="72743">MCLPYTQSGWQVSPAPSINQQCIRTSNDGVLVVVSPWCTSDVTPAPSGSTNRRVRTPRCKQRQAGAVVFKHFTSNEQNNPNTPNKLEQMIRPNTPSIQTVCCARLVPANSAANRTTGAQSQNGWIVAAGSFPVLCSTDETVIVDTAEGALRGRILPTFTGRSFYGFQGVPYAQPPIGSLRFKSVEVFFQGIAYNLGGSEAPQPPASWEGVRDALMEEGACSQPGQSNEDCLYLNVYTPQLPNETNNSPLSVMVWIHGGLFTIGSSTVAFYGPDYLVEAGVILVSFTYRLGSLGYLHVDGTDVSPNVQLKDQVAALRWVQRNIAQFGGDPDNVTLFGQSSGGVCVTYHVLSPLSSGLFQRAIAQSGSAINPWALSTDPNERAFRLGQSLGYNGTDRQELVDFLRSLPVGDIIDHQSQIITEEESVREIVVLFVPSIESEVVDGEEVFLPDHPYTMLQQGEFNNVPLITGANSRETKRMTVYLRLCPFLTDVTDESGWEVVANDMERFVPIELPVQRHSEDSLAITAQIEELYFGNDMDLHDLLVDYINVESDIKFVRGCHRLSLKVQAHSSQPVYVYQYFYNGTLNLDSLPGTGIMTTGRHRIMNPNYDGIPLEWKPLSESDHYYLKIDTHLELLTDMEQERMSLWESIYTNYGNMW</sequence>